<evidence type="ECO:0000313" key="1">
    <source>
        <dbReference type="EMBL" id="ASM77118.1"/>
    </source>
</evidence>
<dbReference type="AlphaFoldDB" id="A0A221KDM0"/>
<evidence type="ECO:0000313" key="2">
    <source>
        <dbReference type="Proteomes" id="UP000199729"/>
    </source>
</evidence>
<gene>
    <name evidence="1" type="ORF">VITFI_CDS1340</name>
</gene>
<dbReference type="EMBL" id="CP022423">
    <property type="protein sequence ID" value="ASM77118.1"/>
    <property type="molecule type" value="Genomic_DNA"/>
</dbReference>
<name>A0A221KDM0_VITFI</name>
<keyword evidence="2" id="KW-1185">Reference proteome</keyword>
<reference evidence="1 2" key="1">
    <citation type="submission" date="2017-07" db="EMBL/GenBank/DDBJ databases">
        <title>Complete Genome Sequence of the cosmetic ferment Vitreoscilla filiformis (ATCC15551).</title>
        <authorList>
            <person name="Contreras S."/>
            <person name="Sagory-Zalkind P."/>
            <person name="Blanquart H."/>
            <person name="Iltis A."/>
            <person name="Morand S.C."/>
        </authorList>
    </citation>
    <scope>NUCLEOTIDE SEQUENCE [LARGE SCALE GENOMIC DNA]</scope>
    <source>
        <strain evidence="1 2">ATCC 15551</strain>
    </source>
</reference>
<dbReference type="Proteomes" id="UP000199729">
    <property type="component" value="Chromosome"/>
</dbReference>
<protein>
    <submittedName>
        <fullName evidence="1">Uncharacterized protein</fullName>
    </submittedName>
</protein>
<dbReference type="KEGG" id="vff:VITFI_CDS1340"/>
<proteinExistence type="predicted"/>
<dbReference type="RefSeq" id="WP_157725586.1">
    <property type="nucleotide sequence ID" value="NZ_CP022423.1"/>
</dbReference>
<sequence>MNAFDIFTLPLPHWARLSPIAQRLLHTTAQAWGHAGARGLATPAEGLPPSTPR</sequence>
<organism evidence="1 2">
    <name type="scientific">Vitreoscilla filiformis</name>
    <dbReference type="NCBI Taxonomy" id="63"/>
    <lineage>
        <taxon>Bacteria</taxon>
        <taxon>Pseudomonadati</taxon>
        <taxon>Pseudomonadota</taxon>
        <taxon>Betaproteobacteria</taxon>
        <taxon>Neisseriales</taxon>
        <taxon>Neisseriaceae</taxon>
        <taxon>Vitreoscilla</taxon>
    </lineage>
</organism>
<accession>A0A221KDM0</accession>